<evidence type="ECO:0000256" key="5">
    <source>
        <dbReference type="ARBA" id="ARBA00022630"/>
    </source>
</evidence>
<dbReference type="InterPro" id="IPR050464">
    <property type="entry name" value="Zeta_carotene_desat/Oxidored"/>
</dbReference>
<reference evidence="15" key="1">
    <citation type="journal article" date="2016" name="Proc. Natl. Acad. Sci. U.S.A.">
        <title>Comparative genomics of biotechnologically important yeasts.</title>
        <authorList>
            <person name="Riley R."/>
            <person name="Haridas S."/>
            <person name="Wolfe K.H."/>
            <person name="Lopes M.R."/>
            <person name="Hittinger C.T."/>
            <person name="Goeker M."/>
            <person name="Salamov A.A."/>
            <person name="Wisecaver J.H."/>
            <person name="Long T.M."/>
            <person name="Calvey C.H."/>
            <person name="Aerts A.L."/>
            <person name="Barry K.W."/>
            <person name="Choi C."/>
            <person name="Clum A."/>
            <person name="Coughlan A.Y."/>
            <person name="Deshpande S."/>
            <person name="Douglass A.P."/>
            <person name="Hanson S.J."/>
            <person name="Klenk H.-P."/>
            <person name="LaButti K.M."/>
            <person name="Lapidus A."/>
            <person name="Lindquist E.A."/>
            <person name="Lipzen A.M."/>
            <person name="Meier-Kolthoff J.P."/>
            <person name="Ohm R.A."/>
            <person name="Otillar R.P."/>
            <person name="Pangilinan J.L."/>
            <person name="Peng Y."/>
            <person name="Rokas A."/>
            <person name="Rosa C.A."/>
            <person name="Scheuner C."/>
            <person name="Sibirny A.A."/>
            <person name="Slot J.C."/>
            <person name="Stielow J.B."/>
            <person name="Sun H."/>
            <person name="Kurtzman C.P."/>
            <person name="Blackwell M."/>
            <person name="Grigoriev I.V."/>
            <person name="Jeffries T.W."/>
        </authorList>
    </citation>
    <scope>NUCLEOTIDE SEQUENCE [LARGE SCALE GENOMIC DNA]</scope>
    <source>
        <strain evidence="15">NRRL Y-1626</strain>
    </source>
</reference>
<dbReference type="UniPathway" id="UPA00251">
    <property type="reaction ID" value="UER00324"/>
</dbReference>
<sequence length="541" mass="61502">MQSTKNLLKLPLNGSVGIVGSGISSLFFTYFLNLKRPDLKITLLEKNKYERVGGWIYTKYTNKKVKLEKGPRTLRGRNIGTSLIINSMIKMNPKVKDELVFVEGTSDANRKFLVDFKNPKELVEVPPTDMSLFFKFMKSGLSDGLIKSIFHDIFSSSKAKNCESVYDFMVRRFGDDRLVNNVISAVFFGIYATDVKELSMNYCLPKLVDLEKKHGSIIMGALKKDETSAKDEIRTLEKFAKTLNIEDEYIKKIYKDLKDLPLIGFKKGMSTMPNTVANYLLQKPNIDIKYGYNVQKLHINKSDKNNVELPTIKINDDLTFDHVHLSTIPQDLKINHNDLTSYLESLGKGTNVLLINIFHPTKNFIKDSLKSFGFLVPKSNNSKLLGVIFDSVIETNFKPLYPSTNTETNVKKDFFTNQDYTKMTMMVSCDGLNKSDISYEDYKETFVKKTLLNQLRIPESEVMEIMNDTNFLVEYTFANNSIPKYAPNIGFSSDKSKDIRTILEKDLLYNNNISVGGFKFASGPGMPDVVVQSFDAANRLN</sequence>
<keyword evidence="15" id="KW-1185">Reference proteome</keyword>
<dbReference type="NCBIfam" id="TIGR00562">
    <property type="entry name" value="proto_IX_ox"/>
    <property type="match status" value="1"/>
</dbReference>
<protein>
    <recommendedName>
        <fullName evidence="4 11">Protoporphyrinogen oxidase</fullName>
        <ecNumber evidence="4 11">1.3.3.4</ecNumber>
    </recommendedName>
</protein>
<gene>
    <name evidence="14" type="ORF">HANVADRAFT_21985</name>
</gene>
<evidence type="ECO:0000256" key="8">
    <source>
        <dbReference type="ARBA" id="ARBA00023133"/>
    </source>
</evidence>
<evidence type="ECO:0000256" key="4">
    <source>
        <dbReference type="ARBA" id="ARBA00012867"/>
    </source>
</evidence>
<dbReference type="Gene3D" id="3.50.50.60">
    <property type="entry name" value="FAD/NAD(P)-binding domain"/>
    <property type="match status" value="1"/>
</dbReference>
<feature type="domain" description="Amine oxidase" evidence="13">
    <location>
        <begin position="34"/>
        <end position="329"/>
    </location>
</feature>
<evidence type="ECO:0000313" key="14">
    <source>
        <dbReference type="EMBL" id="OBA28328.1"/>
    </source>
</evidence>
<dbReference type="PANTHER" id="PTHR42923:SF3">
    <property type="entry name" value="PROTOPORPHYRINOGEN OXIDASE"/>
    <property type="match status" value="1"/>
</dbReference>
<evidence type="ECO:0000256" key="7">
    <source>
        <dbReference type="ARBA" id="ARBA00023002"/>
    </source>
</evidence>
<evidence type="ECO:0000256" key="6">
    <source>
        <dbReference type="ARBA" id="ARBA00022827"/>
    </source>
</evidence>
<dbReference type="EMBL" id="LXPE01000004">
    <property type="protein sequence ID" value="OBA28328.1"/>
    <property type="molecule type" value="Genomic_DNA"/>
</dbReference>
<dbReference type="EC" id="1.3.3.4" evidence="4 11"/>
<evidence type="ECO:0000256" key="10">
    <source>
        <dbReference type="ARBA" id="ARBA00047554"/>
    </source>
</evidence>
<proteinExistence type="inferred from homology"/>
<dbReference type="PANTHER" id="PTHR42923">
    <property type="entry name" value="PROTOPORPHYRINOGEN OXIDASE"/>
    <property type="match status" value="1"/>
</dbReference>
<comment type="similarity">
    <text evidence="3 11">Belongs to the protoporphyrinogen/coproporphyrinogen oxidase family. Protoporphyrinogen oxidase subfamily.</text>
</comment>
<comment type="subcellular location">
    <subcellularLocation>
        <location evidence="11">Mitochondrion inner membrane</location>
    </subcellularLocation>
</comment>
<accession>A0A1B7TI28</accession>
<feature type="transmembrane region" description="Helical" evidence="12">
    <location>
        <begin position="12"/>
        <end position="32"/>
    </location>
</feature>
<dbReference type="Proteomes" id="UP000092321">
    <property type="component" value="Unassembled WGS sequence"/>
</dbReference>
<dbReference type="SUPFAM" id="SSF51905">
    <property type="entry name" value="FAD/NAD(P)-binding domain"/>
    <property type="match status" value="1"/>
</dbReference>
<comment type="pathway">
    <text evidence="2 11">Porphyrin-containing compound metabolism; protoporphyrin-IX biosynthesis; protoporphyrin-IX from protoporphyrinogen-IX: step 1/1.</text>
</comment>
<dbReference type="InterPro" id="IPR036188">
    <property type="entry name" value="FAD/NAD-bd_sf"/>
</dbReference>
<comment type="cofactor">
    <cofactor evidence="11">
        <name>FAD</name>
        <dbReference type="ChEBI" id="CHEBI:57692"/>
    </cofactor>
    <text evidence="11">Binds 1 FAD per subunit.</text>
</comment>
<dbReference type="GO" id="GO:0005743">
    <property type="term" value="C:mitochondrial inner membrane"/>
    <property type="evidence" value="ECO:0007669"/>
    <property type="project" value="UniProtKB-SubCell"/>
</dbReference>
<dbReference type="GO" id="GO:0004729">
    <property type="term" value="F:oxygen-dependent protoporphyrinogen oxidase activity"/>
    <property type="evidence" value="ECO:0007669"/>
    <property type="project" value="UniProtKB-UniRule"/>
</dbReference>
<comment type="catalytic activity">
    <reaction evidence="10 11">
        <text>protoporphyrinogen IX + 3 O2 = protoporphyrin IX + 3 H2O2</text>
        <dbReference type="Rhea" id="RHEA:25576"/>
        <dbReference type="ChEBI" id="CHEBI:15379"/>
        <dbReference type="ChEBI" id="CHEBI:16240"/>
        <dbReference type="ChEBI" id="CHEBI:57306"/>
        <dbReference type="ChEBI" id="CHEBI:57307"/>
        <dbReference type="EC" id="1.3.3.4"/>
    </reaction>
</comment>
<comment type="function">
    <text evidence="1 11">Catalyzes the 6-electron oxidation of protoporphyrinogen-IX to form protoporphyrin-IX.</text>
</comment>
<keyword evidence="6 11" id="KW-0274">FAD</keyword>
<dbReference type="OrthoDB" id="438553at2759"/>
<dbReference type="AlphaFoldDB" id="A0A1B7TI28"/>
<dbReference type="InterPro" id="IPR004572">
    <property type="entry name" value="Protoporphyrinogen_oxidase"/>
</dbReference>
<keyword evidence="8 11" id="KW-0350">Heme biosynthesis</keyword>
<evidence type="ECO:0000256" key="3">
    <source>
        <dbReference type="ARBA" id="ARBA00010551"/>
    </source>
</evidence>
<name>A0A1B7TI28_9ASCO</name>
<keyword evidence="7 11" id="KW-0560">Oxidoreductase</keyword>
<dbReference type="SUPFAM" id="SSF54373">
    <property type="entry name" value="FAD-linked reductases, C-terminal domain"/>
    <property type="match status" value="1"/>
</dbReference>
<keyword evidence="12" id="KW-0812">Transmembrane</keyword>
<evidence type="ECO:0000256" key="11">
    <source>
        <dbReference type="RuleBase" id="RU367069"/>
    </source>
</evidence>
<evidence type="ECO:0000259" key="13">
    <source>
        <dbReference type="Pfam" id="PF01593"/>
    </source>
</evidence>
<keyword evidence="12" id="KW-0472">Membrane</keyword>
<keyword evidence="9 11" id="KW-0627">Porphyrin biosynthesis</keyword>
<evidence type="ECO:0000256" key="1">
    <source>
        <dbReference type="ARBA" id="ARBA00002600"/>
    </source>
</evidence>
<organism evidence="14 15">
    <name type="scientific">Hanseniaspora valbyensis NRRL Y-1626</name>
    <dbReference type="NCBI Taxonomy" id="766949"/>
    <lineage>
        <taxon>Eukaryota</taxon>
        <taxon>Fungi</taxon>
        <taxon>Dikarya</taxon>
        <taxon>Ascomycota</taxon>
        <taxon>Saccharomycotina</taxon>
        <taxon>Saccharomycetes</taxon>
        <taxon>Saccharomycodales</taxon>
        <taxon>Saccharomycodaceae</taxon>
        <taxon>Hanseniaspora</taxon>
    </lineage>
</organism>
<keyword evidence="5 11" id="KW-0285">Flavoprotein</keyword>
<dbReference type="GO" id="GO:0006782">
    <property type="term" value="P:protoporphyrinogen IX biosynthetic process"/>
    <property type="evidence" value="ECO:0007669"/>
    <property type="project" value="UniProtKB-UniRule"/>
</dbReference>
<evidence type="ECO:0000256" key="9">
    <source>
        <dbReference type="ARBA" id="ARBA00023244"/>
    </source>
</evidence>
<dbReference type="InterPro" id="IPR002937">
    <property type="entry name" value="Amino_oxidase"/>
</dbReference>
<dbReference type="Pfam" id="PF01593">
    <property type="entry name" value="Amino_oxidase"/>
    <property type="match status" value="1"/>
</dbReference>
<comment type="caution">
    <text evidence="14">The sequence shown here is derived from an EMBL/GenBank/DDBJ whole genome shotgun (WGS) entry which is preliminary data.</text>
</comment>
<evidence type="ECO:0000313" key="15">
    <source>
        <dbReference type="Proteomes" id="UP000092321"/>
    </source>
</evidence>
<evidence type="ECO:0000256" key="12">
    <source>
        <dbReference type="SAM" id="Phobius"/>
    </source>
</evidence>
<evidence type="ECO:0000256" key="2">
    <source>
        <dbReference type="ARBA" id="ARBA00005073"/>
    </source>
</evidence>
<keyword evidence="12" id="KW-1133">Transmembrane helix</keyword>